<evidence type="ECO:0000313" key="1">
    <source>
        <dbReference type="EMBL" id="HAF7258892.1"/>
    </source>
</evidence>
<reference evidence="1" key="1">
    <citation type="journal article" date="2018" name="Genome Biol.">
        <title>SKESA: strategic k-mer extension for scrupulous assemblies.</title>
        <authorList>
            <person name="Souvorov A."/>
            <person name="Agarwala R."/>
            <person name="Lipman D.J."/>
        </authorList>
    </citation>
    <scope>NUCLEOTIDE SEQUENCE</scope>
    <source>
        <strain evidence="1">13-2237</strain>
    </source>
</reference>
<reference evidence="1" key="2">
    <citation type="submission" date="2018-07" db="EMBL/GenBank/DDBJ databases">
        <authorList>
            <consortium name="NCBI Pathogen Detection Project"/>
        </authorList>
    </citation>
    <scope>NUCLEOTIDE SEQUENCE</scope>
    <source>
        <strain evidence="1">13-2237</strain>
    </source>
</reference>
<sequence length="70" mass="7733">MSNSNILVIDGHPAAVTYEAEISAFRGRFLDVTGYCDFIADSLDGLKEEGQVSLTDYIDNCEEEGIIPFR</sequence>
<organism evidence="1">
    <name type="scientific">Salmonella enterica subsp. enterica serovar Panama</name>
    <dbReference type="NCBI Taxonomy" id="29472"/>
    <lineage>
        <taxon>Bacteria</taxon>
        <taxon>Pseudomonadati</taxon>
        <taxon>Pseudomonadota</taxon>
        <taxon>Gammaproteobacteria</taxon>
        <taxon>Enterobacterales</taxon>
        <taxon>Enterobacteriaceae</taxon>
        <taxon>Salmonella</taxon>
    </lineage>
</organism>
<gene>
    <name evidence="1" type="ORF">G9X39_003657</name>
</gene>
<comment type="caution">
    <text evidence="1">The sequence shown here is derived from an EMBL/GenBank/DDBJ whole genome shotgun (WGS) entry which is preliminary data.</text>
</comment>
<name>A0A751Z354_SALET</name>
<dbReference type="AlphaFoldDB" id="A0A751Z354"/>
<proteinExistence type="predicted"/>
<dbReference type="EMBL" id="DAAWCK010000034">
    <property type="protein sequence ID" value="HAF7258892.1"/>
    <property type="molecule type" value="Genomic_DNA"/>
</dbReference>
<protein>
    <submittedName>
        <fullName evidence="1">Type II toxin-antitoxin system HicB family antitoxin</fullName>
    </submittedName>
</protein>
<accession>A0A751Z354</accession>